<keyword evidence="9" id="KW-0695">RNA-directed DNA polymerase</keyword>
<comment type="caution">
    <text evidence="14">The sequence shown here is derived from an EMBL/GenBank/DDBJ whole genome shotgun (WGS) entry which is preliminary data.</text>
</comment>
<dbReference type="SUPFAM" id="SSF56672">
    <property type="entry name" value="DNA/RNA polymerases"/>
    <property type="match status" value="1"/>
</dbReference>
<sequence length="637" mass="73603">MNSDHEKGNSCSEIKKFFMSKRRQSNFDNNRLSLEKKPSTNPQISMEALTQQIARMQLTIENLVSKNQQLENRVSQLPTNPLAPVAIQPLQAINMTYNSPVEINLDIFKSLPEFKGNQLEYRSWRKIATLYGNPIKDLEHAYAIARTIEHDNEHRRLNLTYGENGYEQRKPSNYHFQQRCENQMRPNIKTTHQQIQSTSTQQPSVEPMDTTSSNTRQRWNNHNTYRQPQQGYHPRRNFNTAYKRPGGSSGMYQQPKTLRLNNMTTEDDLIVETGDNAAELNVSGQRNNVNIHLRNGLPCINLSDGNKEYQVLIDTGASHNYVKPETMFNKHERLENYKYVYSVHGGHYEYKRMPRFENAPAIFQRCVDEILREHIGKFAYVYIDDVLIYSSSPEEHMKHIEIIIKALNEATLRISIEKSKFFQTEVEYLGHVVKHGKICTNPEKVEAIEKLPIPENLKELRGFLGMTGYYRKFVKNYASIAKPLTIHLRGENGAVTRNQSKKTKITLDQPAIDAFNKLKKCLKEQVELQQPKVDKPFEITTDASNIALGAVLSQQGKPIAFISRTLTSTEENYSTNEKELLAIIWALQKLRNYVYGSPDLTIFTDHQSLTFSVSDRNPNTKLKRWKNIIEEYGAKLI</sequence>
<dbReference type="GO" id="GO:0004190">
    <property type="term" value="F:aspartic-type endopeptidase activity"/>
    <property type="evidence" value="ECO:0007669"/>
    <property type="project" value="UniProtKB-KW"/>
</dbReference>
<feature type="domain" description="Reverse transcriptase RNase H-like" evidence="13">
    <location>
        <begin position="533"/>
        <end position="632"/>
    </location>
</feature>
<dbReference type="PANTHER" id="PTHR33064:SF37">
    <property type="entry name" value="RIBONUCLEASE H"/>
    <property type="match status" value="1"/>
</dbReference>
<dbReference type="Gene3D" id="3.30.70.270">
    <property type="match status" value="2"/>
</dbReference>
<keyword evidence="4" id="KW-0548">Nucleotidyltransferase</keyword>
<evidence type="ECO:0000256" key="11">
    <source>
        <dbReference type="SAM" id="MobiDB-lite"/>
    </source>
</evidence>
<evidence type="ECO:0000313" key="14">
    <source>
        <dbReference type="EMBL" id="GBP10946.1"/>
    </source>
</evidence>
<keyword evidence="2" id="KW-0645">Protease</keyword>
<dbReference type="InterPro" id="IPR041373">
    <property type="entry name" value="RT_RNaseH"/>
</dbReference>
<keyword evidence="7" id="KW-0255">Endonuclease</keyword>
<reference evidence="14 15" key="1">
    <citation type="journal article" date="2019" name="Commun. Biol.">
        <title>The bagworm genome reveals a unique fibroin gene that provides high tensile strength.</title>
        <authorList>
            <person name="Kono N."/>
            <person name="Nakamura H."/>
            <person name="Ohtoshi R."/>
            <person name="Tomita M."/>
            <person name="Numata K."/>
            <person name="Arakawa K."/>
        </authorList>
    </citation>
    <scope>NUCLEOTIDE SEQUENCE [LARGE SCALE GENOMIC DNA]</scope>
</reference>
<keyword evidence="6" id="KW-0064">Aspartyl protease</keyword>
<dbReference type="InterPro" id="IPR043502">
    <property type="entry name" value="DNA/RNA_pol_sf"/>
</dbReference>
<evidence type="ECO:0000256" key="4">
    <source>
        <dbReference type="ARBA" id="ARBA00022695"/>
    </source>
</evidence>
<evidence type="ECO:0000259" key="12">
    <source>
        <dbReference type="Pfam" id="PF00078"/>
    </source>
</evidence>
<evidence type="ECO:0000256" key="1">
    <source>
        <dbReference type="ARBA" id="ARBA00012493"/>
    </source>
</evidence>
<protein>
    <recommendedName>
        <fullName evidence="1">RNA-directed DNA polymerase</fullName>
        <ecNumber evidence="1">2.7.7.49</ecNumber>
    </recommendedName>
</protein>
<feature type="domain" description="Reverse transcriptase" evidence="12">
    <location>
        <begin position="344"/>
        <end position="432"/>
    </location>
</feature>
<dbReference type="FunFam" id="3.30.70.270:FF:000003">
    <property type="entry name" value="Transposon Ty3-G Gag-Pol polyprotein"/>
    <property type="match status" value="1"/>
</dbReference>
<feature type="region of interest" description="Disordered" evidence="11">
    <location>
        <begin position="189"/>
        <end position="237"/>
    </location>
</feature>
<dbReference type="GO" id="GO:0004519">
    <property type="term" value="F:endonuclease activity"/>
    <property type="evidence" value="ECO:0007669"/>
    <property type="project" value="UniProtKB-KW"/>
</dbReference>
<feature type="coiled-coil region" evidence="10">
    <location>
        <begin position="46"/>
        <end position="73"/>
    </location>
</feature>
<evidence type="ECO:0000259" key="13">
    <source>
        <dbReference type="Pfam" id="PF17917"/>
    </source>
</evidence>
<proteinExistence type="predicted"/>
<keyword evidence="15" id="KW-1185">Reference proteome</keyword>
<evidence type="ECO:0000256" key="10">
    <source>
        <dbReference type="SAM" id="Coils"/>
    </source>
</evidence>
<dbReference type="FunFam" id="3.30.70.270:FF:000020">
    <property type="entry name" value="Transposon Tf2-6 polyprotein-like Protein"/>
    <property type="match status" value="1"/>
</dbReference>
<keyword evidence="8" id="KW-0378">Hydrolase</keyword>
<organism evidence="14 15">
    <name type="scientific">Eumeta variegata</name>
    <name type="common">Bagworm moth</name>
    <name type="synonym">Eumeta japonica</name>
    <dbReference type="NCBI Taxonomy" id="151549"/>
    <lineage>
        <taxon>Eukaryota</taxon>
        <taxon>Metazoa</taxon>
        <taxon>Ecdysozoa</taxon>
        <taxon>Arthropoda</taxon>
        <taxon>Hexapoda</taxon>
        <taxon>Insecta</taxon>
        <taxon>Pterygota</taxon>
        <taxon>Neoptera</taxon>
        <taxon>Endopterygota</taxon>
        <taxon>Lepidoptera</taxon>
        <taxon>Glossata</taxon>
        <taxon>Ditrysia</taxon>
        <taxon>Tineoidea</taxon>
        <taxon>Psychidae</taxon>
        <taxon>Oiketicinae</taxon>
        <taxon>Eumeta</taxon>
    </lineage>
</organism>
<gene>
    <name evidence="14" type="primary">pol</name>
    <name evidence="14" type="ORF">EVAR_100757_1</name>
</gene>
<keyword evidence="5" id="KW-0540">Nuclease</keyword>
<dbReference type="GO" id="GO:0006508">
    <property type="term" value="P:proteolysis"/>
    <property type="evidence" value="ECO:0007669"/>
    <property type="project" value="UniProtKB-KW"/>
</dbReference>
<dbReference type="InterPro" id="IPR001969">
    <property type="entry name" value="Aspartic_peptidase_AS"/>
</dbReference>
<dbReference type="PANTHER" id="PTHR33064">
    <property type="entry name" value="POL PROTEIN"/>
    <property type="match status" value="1"/>
</dbReference>
<evidence type="ECO:0000313" key="15">
    <source>
        <dbReference type="Proteomes" id="UP000299102"/>
    </source>
</evidence>
<feature type="compositionally biased region" description="Polar residues" evidence="11">
    <location>
        <begin position="209"/>
        <end position="230"/>
    </location>
</feature>
<feature type="compositionally biased region" description="Low complexity" evidence="11">
    <location>
        <begin position="190"/>
        <end position="204"/>
    </location>
</feature>
<dbReference type="CDD" id="cd01647">
    <property type="entry name" value="RT_LTR"/>
    <property type="match status" value="1"/>
</dbReference>
<dbReference type="Pfam" id="PF00078">
    <property type="entry name" value="RVT_1"/>
    <property type="match status" value="1"/>
</dbReference>
<evidence type="ECO:0000256" key="2">
    <source>
        <dbReference type="ARBA" id="ARBA00022670"/>
    </source>
</evidence>
<evidence type="ECO:0000256" key="6">
    <source>
        <dbReference type="ARBA" id="ARBA00022750"/>
    </source>
</evidence>
<dbReference type="AlphaFoldDB" id="A0A4C1T9Y8"/>
<dbReference type="GO" id="GO:0003964">
    <property type="term" value="F:RNA-directed DNA polymerase activity"/>
    <property type="evidence" value="ECO:0007669"/>
    <property type="project" value="UniProtKB-KW"/>
</dbReference>
<evidence type="ECO:0000256" key="7">
    <source>
        <dbReference type="ARBA" id="ARBA00022759"/>
    </source>
</evidence>
<dbReference type="STRING" id="151549.A0A4C1T9Y8"/>
<dbReference type="OrthoDB" id="8160969at2759"/>
<name>A0A4C1T9Y8_EUMVA</name>
<evidence type="ECO:0000256" key="8">
    <source>
        <dbReference type="ARBA" id="ARBA00022801"/>
    </source>
</evidence>
<evidence type="ECO:0000256" key="3">
    <source>
        <dbReference type="ARBA" id="ARBA00022679"/>
    </source>
</evidence>
<dbReference type="PROSITE" id="PS00141">
    <property type="entry name" value="ASP_PROTEASE"/>
    <property type="match status" value="1"/>
</dbReference>
<dbReference type="Pfam" id="PF17917">
    <property type="entry name" value="RT_RNaseH"/>
    <property type="match status" value="1"/>
</dbReference>
<evidence type="ECO:0000256" key="9">
    <source>
        <dbReference type="ARBA" id="ARBA00022918"/>
    </source>
</evidence>
<dbReference type="EC" id="2.7.7.49" evidence="1"/>
<keyword evidence="3" id="KW-0808">Transferase</keyword>
<dbReference type="EMBL" id="BGZK01004794">
    <property type="protein sequence ID" value="GBP10946.1"/>
    <property type="molecule type" value="Genomic_DNA"/>
</dbReference>
<dbReference type="InterPro" id="IPR000477">
    <property type="entry name" value="RT_dom"/>
</dbReference>
<evidence type="ECO:0000256" key="5">
    <source>
        <dbReference type="ARBA" id="ARBA00022722"/>
    </source>
</evidence>
<dbReference type="Proteomes" id="UP000299102">
    <property type="component" value="Unassembled WGS sequence"/>
</dbReference>
<keyword evidence="10" id="KW-0175">Coiled coil</keyword>
<accession>A0A4C1T9Y8</accession>
<dbReference type="CDD" id="cd09274">
    <property type="entry name" value="RNase_HI_RT_Ty3"/>
    <property type="match status" value="1"/>
</dbReference>
<dbReference type="InterPro" id="IPR043128">
    <property type="entry name" value="Rev_trsase/Diguanyl_cyclase"/>
</dbReference>
<dbReference type="InterPro" id="IPR051320">
    <property type="entry name" value="Viral_Replic_Matur_Polypro"/>
</dbReference>